<dbReference type="PANTHER" id="PTHR24186">
    <property type="entry name" value="PROTEIN PHOSPHATASE 1 REGULATORY SUBUNIT"/>
    <property type="match status" value="1"/>
</dbReference>
<feature type="domain" description="PGG" evidence="9">
    <location>
        <begin position="793"/>
        <end position="904"/>
    </location>
</feature>
<dbReference type="GO" id="GO:0005886">
    <property type="term" value="C:plasma membrane"/>
    <property type="evidence" value="ECO:0007669"/>
    <property type="project" value="TreeGrafter"/>
</dbReference>
<dbReference type="EMBL" id="CM026421">
    <property type="protein sequence ID" value="KAG0593458.1"/>
    <property type="molecule type" value="Genomic_DNA"/>
</dbReference>
<organism evidence="10 11">
    <name type="scientific">Ceratodon purpureus</name>
    <name type="common">Fire moss</name>
    <name type="synonym">Dicranum purpureum</name>
    <dbReference type="NCBI Taxonomy" id="3225"/>
    <lineage>
        <taxon>Eukaryota</taxon>
        <taxon>Viridiplantae</taxon>
        <taxon>Streptophyta</taxon>
        <taxon>Embryophyta</taxon>
        <taxon>Bryophyta</taxon>
        <taxon>Bryophytina</taxon>
        <taxon>Bryopsida</taxon>
        <taxon>Dicranidae</taxon>
        <taxon>Pseudoditrichales</taxon>
        <taxon>Ditrichaceae</taxon>
        <taxon>Ceratodon</taxon>
    </lineage>
</organism>
<evidence type="ECO:0000256" key="4">
    <source>
        <dbReference type="ARBA" id="ARBA00022989"/>
    </source>
</evidence>
<dbReference type="Pfam" id="PF13962">
    <property type="entry name" value="PGG"/>
    <property type="match status" value="1"/>
</dbReference>
<feature type="transmembrane region" description="Helical" evidence="8">
    <location>
        <begin position="918"/>
        <end position="943"/>
    </location>
</feature>
<dbReference type="OrthoDB" id="1916412at2759"/>
<dbReference type="Proteomes" id="UP000822688">
    <property type="component" value="Chromosome 1"/>
</dbReference>
<dbReference type="PANTHER" id="PTHR24186:SF38">
    <property type="entry name" value="ANKYRIN REPEAT FAMILY PROTEIN"/>
    <property type="match status" value="1"/>
</dbReference>
<dbReference type="AlphaFoldDB" id="A0A8T0JF02"/>
<evidence type="ECO:0000256" key="6">
    <source>
        <dbReference type="ARBA" id="ARBA00023136"/>
    </source>
</evidence>
<sequence>MDAEEIAAEEGFITAADQDSEWYRNLNREGSCLRLYKLLKKDPHLIREMGDDNVTVLHKGVRQGCVKLVRYILADLFDEENRLRLGIRLTREDLLRKTTSDGVTPVAIAIMSGSPKMMILLKWAIDMIKMSGNPEMIKQVTKQVPVDQTWSLLTRKDTFTEKDEDILWNLQHDDYMNLQDETSSAVPSTQSADDGSPLRKNTTPYEQSNNEDWSELGDDVSVMAVVDQSDEHSPESGKNHDDGATAQISCNPANSMRLNEVVAAALPPNEEKVNTWLASPTAPNVRDGEIGDEVFDSWKDSVQKIVSFTHLNSGPTDGELANHELHDYRRWMVESILGLHRAKMHANVRGGEIRDDFIYSWKESVQGHYTQVYDIIRSVLEHENTLSEESHDHEQHQVDGRYVKFWKGKCKRDVDFEFVPVEQVFLHCIFTDSRLSIDMLGGVIRQIIGKCIAGGKGLLKTLFNLHDPQGRTFLHVSLEYDNHDALNEVVNAMNEVRNRLLDGEFRDCMNARDGAGRTILHALCSAGEKSIDDWRYKEILQQMDLNARIEPLNLEEWMVLVEWSFPNLPIKFYIRKNRCTPLHLAVICNSKATVEKLQDQCDVYKVLGFEKFQVHAIQVATLLGRTTVLGVLLRNKRKPPNKRSWNEEYLPMIHCAAISGQIETIRTVLNYPIFDPLLQTKDLGTALHVIVKLQKVLDLDVFNALALIHTLPSKYKVFKGEKMKFNPCEDQARKYSAAEMSCIDLLLQSGIDIWTPHIDTNDPPSPGPMANDEAIKWWYDKWISEVVTIKTSISHAANATSVIAALVATASFIGPFQPPLGYAQSDGYVHFDRLPVQVYLVSNGLSFFLSVASLLMAVIPAIPMPKESLYDELKRSERSLRAAALILLVSIFCVLISFSAASIAVVPSDWYERRLVVFYIFVGGGVCFSVIIIYIIRLLRMLFHTDARFRRRFAKYMFF</sequence>
<name>A0A8T0JF02_CERPU</name>
<evidence type="ECO:0000256" key="7">
    <source>
        <dbReference type="SAM" id="MobiDB-lite"/>
    </source>
</evidence>
<dbReference type="InterPro" id="IPR026961">
    <property type="entry name" value="PGG_dom"/>
</dbReference>
<keyword evidence="3" id="KW-0677">Repeat</keyword>
<keyword evidence="2 8" id="KW-0812">Transmembrane</keyword>
<feature type="transmembrane region" description="Helical" evidence="8">
    <location>
        <begin position="612"/>
        <end position="633"/>
    </location>
</feature>
<keyword evidence="6 8" id="KW-0472">Membrane</keyword>
<evidence type="ECO:0000313" key="11">
    <source>
        <dbReference type="Proteomes" id="UP000822688"/>
    </source>
</evidence>
<feature type="compositionally biased region" description="Basic and acidic residues" evidence="7">
    <location>
        <begin position="229"/>
        <end position="243"/>
    </location>
</feature>
<keyword evidence="11" id="KW-1185">Reference proteome</keyword>
<feature type="region of interest" description="Disordered" evidence="7">
    <location>
        <begin position="181"/>
        <end position="215"/>
    </location>
</feature>
<dbReference type="Gene3D" id="1.25.40.20">
    <property type="entry name" value="Ankyrin repeat-containing domain"/>
    <property type="match status" value="1"/>
</dbReference>
<feature type="transmembrane region" description="Helical" evidence="8">
    <location>
        <begin position="836"/>
        <end position="862"/>
    </location>
</feature>
<dbReference type="SUPFAM" id="SSF48403">
    <property type="entry name" value="Ankyrin repeat"/>
    <property type="match status" value="2"/>
</dbReference>
<evidence type="ECO:0000256" key="2">
    <source>
        <dbReference type="ARBA" id="ARBA00022692"/>
    </source>
</evidence>
<proteinExistence type="predicted"/>
<evidence type="ECO:0000256" key="3">
    <source>
        <dbReference type="ARBA" id="ARBA00022737"/>
    </source>
</evidence>
<reference evidence="10" key="1">
    <citation type="submission" date="2020-06" db="EMBL/GenBank/DDBJ databases">
        <title>WGS assembly of Ceratodon purpureus strain R40.</title>
        <authorList>
            <person name="Carey S.B."/>
            <person name="Jenkins J."/>
            <person name="Shu S."/>
            <person name="Lovell J.T."/>
            <person name="Sreedasyam A."/>
            <person name="Maumus F."/>
            <person name="Tiley G.P."/>
            <person name="Fernandez-Pozo N."/>
            <person name="Barry K."/>
            <person name="Chen C."/>
            <person name="Wang M."/>
            <person name="Lipzen A."/>
            <person name="Daum C."/>
            <person name="Saski C.A."/>
            <person name="Payton A.C."/>
            <person name="Mcbreen J.C."/>
            <person name="Conrad R.E."/>
            <person name="Kollar L.M."/>
            <person name="Olsson S."/>
            <person name="Huttunen S."/>
            <person name="Landis J.B."/>
            <person name="Wickett N.J."/>
            <person name="Johnson M.G."/>
            <person name="Rensing S.A."/>
            <person name="Grimwood J."/>
            <person name="Schmutz J."/>
            <person name="Mcdaniel S.F."/>
        </authorList>
    </citation>
    <scope>NUCLEOTIDE SEQUENCE</scope>
    <source>
        <strain evidence="10">R40</strain>
    </source>
</reference>
<comment type="caution">
    <text evidence="10">The sequence shown here is derived from an EMBL/GenBank/DDBJ whole genome shotgun (WGS) entry which is preliminary data.</text>
</comment>
<feature type="transmembrane region" description="Helical" evidence="8">
    <location>
        <begin position="796"/>
        <end position="816"/>
    </location>
</feature>
<evidence type="ECO:0000256" key="5">
    <source>
        <dbReference type="ARBA" id="ARBA00023043"/>
    </source>
</evidence>
<evidence type="ECO:0000259" key="9">
    <source>
        <dbReference type="Pfam" id="PF13962"/>
    </source>
</evidence>
<gene>
    <name evidence="10" type="ORF">KC19_1G331500</name>
</gene>
<comment type="subcellular location">
    <subcellularLocation>
        <location evidence="1">Membrane</location>
        <topology evidence="1">Multi-pass membrane protein</topology>
    </subcellularLocation>
</comment>
<keyword evidence="4 8" id="KW-1133">Transmembrane helix</keyword>
<evidence type="ECO:0000256" key="1">
    <source>
        <dbReference type="ARBA" id="ARBA00004141"/>
    </source>
</evidence>
<evidence type="ECO:0000313" key="10">
    <source>
        <dbReference type="EMBL" id="KAG0593458.1"/>
    </source>
</evidence>
<evidence type="ECO:0000256" key="8">
    <source>
        <dbReference type="SAM" id="Phobius"/>
    </source>
</evidence>
<protein>
    <recommendedName>
        <fullName evidence="9">PGG domain-containing protein</fullName>
    </recommendedName>
</protein>
<feature type="compositionally biased region" description="Polar residues" evidence="7">
    <location>
        <begin position="181"/>
        <end position="211"/>
    </location>
</feature>
<dbReference type="InterPro" id="IPR036770">
    <property type="entry name" value="Ankyrin_rpt-contain_sf"/>
</dbReference>
<dbReference type="SMART" id="SM00248">
    <property type="entry name" value="ANK"/>
    <property type="match status" value="5"/>
</dbReference>
<feature type="transmembrane region" description="Helical" evidence="8">
    <location>
        <begin position="883"/>
        <end position="906"/>
    </location>
</feature>
<keyword evidence="5" id="KW-0040">ANK repeat</keyword>
<feature type="region of interest" description="Disordered" evidence="7">
    <location>
        <begin position="227"/>
        <end position="246"/>
    </location>
</feature>
<dbReference type="InterPro" id="IPR002110">
    <property type="entry name" value="Ankyrin_rpt"/>
</dbReference>
<accession>A0A8T0JF02</accession>